<name>A0A2P4ETI3_9GAMM</name>
<dbReference type="OrthoDB" id="9798629at2"/>
<dbReference type="EMBL" id="PPSK01000012">
    <property type="protein sequence ID" value="POB02600.1"/>
    <property type="molecule type" value="Genomic_DNA"/>
</dbReference>
<keyword evidence="7" id="KW-0653">Protein transport</keyword>
<gene>
    <name evidence="9" type="ORF">C1949_13075</name>
</gene>
<keyword evidence="10" id="KW-1185">Reference proteome</keyword>
<evidence type="ECO:0000256" key="3">
    <source>
        <dbReference type="ARBA" id="ARBA00022475"/>
    </source>
</evidence>
<evidence type="ECO:0000256" key="2">
    <source>
        <dbReference type="ARBA" id="ARBA00005811"/>
    </source>
</evidence>
<evidence type="ECO:0000256" key="8">
    <source>
        <dbReference type="SAM" id="Phobius"/>
    </source>
</evidence>
<evidence type="ECO:0000256" key="6">
    <source>
        <dbReference type="ARBA" id="ARBA00023136"/>
    </source>
</evidence>
<protein>
    <submittedName>
        <fullName evidence="9">Biopolymer transporter ExbD</fullName>
    </submittedName>
</protein>
<evidence type="ECO:0000256" key="1">
    <source>
        <dbReference type="ARBA" id="ARBA00004162"/>
    </source>
</evidence>
<dbReference type="PANTHER" id="PTHR30558">
    <property type="entry name" value="EXBD MEMBRANE COMPONENT OF PMF-DRIVEN MACROMOLECULE IMPORT SYSTEM"/>
    <property type="match status" value="1"/>
</dbReference>
<proteinExistence type="inferred from homology"/>
<comment type="subcellular location">
    <subcellularLocation>
        <location evidence="1">Cell membrane</location>
        <topology evidence="1">Single-pass membrane protein</topology>
    </subcellularLocation>
    <subcellularLocation>
        <location evidence="7">Cell membrane</location>
        <topology evidence="7">Single-pass type II membrane protein</topology>
    </subcellularLocation>
</comment>
<comment type="caution">
    <text evidence="9">The sequence shown here is derived from an EMBL/GenBank/DDBJ whole genome shotgun (WGS) entry which is preliminary data.</text>
</comment>
<keyword evidence="5 8" id="KW-1133">Transmembrane helix</keyword>
<dbReference type="Gene3D" id="3.30.420.270">
    <property type="match status" value="1"/>
</dbReference>
<keyword evidence="3" id="KW-1003">Cell membrane</keyword>
<evidence type="ECO:0000313" key="9">
    <source>
        <dbReference type="EMBL" id="POB02600.1"/>
    </source>
</evidence>
<dbReference type="Pfam" id="PF02472">
    <property type="entry name" value="ExbD"/>
    <property type="match status" value="1"/>
</dbReference>
<dbReference type="RefSeq" id="WP_104738912.1">
    <property type="nucleotide sequence ID" value="NZ_BMHR01000012.1"/>
</dbReference>
<dbReference type="InterPro" id="IPR003400">
    <property type="entry name" value="ExbD"/>
</dbReference>
<keyword evidence="7" id="KW-0813">Transport</keyword>
<evidence type="ECO:0000256" key="5">
    <source>
        <dbReference type="ARBA" id="ARBA00022989"/>
    </source>
</evidence>
<evidence type="ECO:0000256" key="4">
    <source>
        <dbReference type="ARBA" id="ARBA00022692"/>
    </source>
</evidence>
<dbReference type="GO" id="GO:0005886">
    <property type="term" value="C:plasma membrane"/>
    <property type="evidence" value="ECO:0007669"/>
    <property type="project" value="UniProtKB-SubCell"/>
</dbReference>
<evidence type="ECO:0000256" key="7">
    <source>
        <dbReference type="RuleBase" id="RU003879"/>
    </source>
</evidence>
<accession>A0A2P4ETI3</accession>
<sequence length="142" mass="15593">MKLVAENSTRKDNGDDQLIPLINIVFLMLIFFMVAGQISQSDATFVSPPESIAEAPIDDEAMQILIDAELNIWLKDQQITLDELEAPLVAAFEQMADPESFTLAVKADGDVPVENLQALLQRIKAAGFRRVTLLTQPGEALP</sequence>
<dbReference type="GO" id="GO:0022857">
    <property type="term" value="F:transmembrane transporter activity"/>
    <property type="evidence" value="ECO:0007669"/>
    <property type="project" value="InterPro"/>
</dbReference>
<reference evidence="9 10" key="1">
    <citation type="submission" date="2018-01" db="EMBL/GenBank/DDBJ databases">
        <title>Draft genome of the type strain Pseudomonas oceani DSM 100277 isolated from the deep water in Okinawa trough, northwestern Pacific Ocean.</title>
        <authorList>
            <person name="Gomila M."/>
            <person name="Mulet M."/>
            <person name="Garcia-Valdes E."/>
            <person name="Lalucat J."/>
        </authorList>
    </citation>
    <scope>NUCLEOTIDE SEQUENCE [LARGE SCALE GENOMIC DNA]</scope>
    <source>
        <strain evidence="9 10">DSM 100277</strain>
    </source>
</reference>
<dbReference type="GO" id="GO:0015031">
    <property type="term" value="P:protein transport"/>
    <property type="evidence" value="ECO:0007669"/>
    <property type="project" value="UniProtKB-KW"/>
</dbReference>
<dbReference type="Proteomes" id="UP000243451">
    <property type="component" value="Unassembled WGS sequence"/>
</dbReference>
<evidence type="ECO:0000313" key="10">
    <source>
        <dbReference type="Proteomes" id="UP000243451"/>
    </source>
</evidence>
<comment type="similarity">
    <text evidence="2 7">Belongs to the ExbD/TolR family.</text>
</comment>
<keyword evidence="4 7" id="KW-0812">Transmembrane</keyword>
<dbReference type="AlphaFoldDB" id="A0A2P4ETI3"/>
<keyword evidence="6 8" id="KW-0472">Membrane</keyword>
<organism evidence="9 10">
    <name type="scientific">Halopseudomonas oceani</name>
    <dbReference type="NCBI Taxonomy" id="1708783"/>
    <lineage>
        <taxon>Bacteria</taxon>
        <taxon>Pseudomonadati</taxon>
        <taxon>Pseudomonadota</taxon>
        <taxon>Gammaproteobacteria</taxon>
        <taxon>Pseudomonadales</taxon>
        <taxon>Pseudomonadaceae</taxon>
        <taxon>Halopseudomonas</taxon>
    </lineage>
</organism>
<feature type="transmembrane region" description="Helical" evidence="8">
    <location>
        <begin position="21"/>
        <end position="39"/>
    </location>
</feature>